<proteinExistence type="predicted"/>
<dbReference type="GO" id="GO:0140359">
    <property type="term" value="F:ABC-type transporter activity"/>
    <property type="evidence" value="ECO:0007669"/>
    <property type="project" value="InterPro"/>
</dbReference>
<feature type="transmembrane region" description="Helical" evidence="7">
    <location>
        <begin position="51"/>
        <end position="72"/>
    </location>
</feature>
<dbReference type="GO" id="GO:0016020">
    <property type="term" value="C:membrane"/>
    <property type="evidence" value="ECO:0007669"/>
    <property type="project" value="UniProtKB-SubCell"/>
</dbReference>
<evidence type="ECO:0000256" key="2">
    <source>
        <dbReference type="ARBA" id="ARBA00022448"/>
    </source>
</evidence>
<evidence type="ECO:0000313" key="10">
    <source>
        <dbReference type="Proteomes" id="UP000309340"/>
    </source>
</evidence>
<dbReference type="PANTHER" id="PTHR19241">
    <property type="entry name" value="ATP-BINDING CASSETTE TRANSPORTER"/>
    <property type="match status" value="1"/>
</dbReference>
<keyword evidence="4 7" id="KW-1133">Transmembrane helix</keyword>
<keyword evidence="10" id="KW-1185">Reference proteome</keyword>
<evidence type="ECO:0000256" key="4">
    <source>
        <dbReference type="ARBA" id="ARBA00022989"/>
    </source>
</evidence>
<reference evidence="9 10" key="1">
    <citation type="submission" date="2017-03" db="EMBL/GenBank/DDBJ databases">
        <title>Genomes of endolithic fungi from Antarctica.</title>
        <authorList>
            <person name="Coleine C."/>
            <person name="Masonjones S."/>
            <person name="Stajich J.E."/>
        </authorList>
    </citation>
    <scope>NUCLEOTIDE SEQUENCE [LARGE SCALE GENOMIC DNA]</scope>
    <source>
        <strain evidence="9 10">CCFEE 5184</strain>
    </source>
</reference>
<dbReference type="InterPro" id="IPR013525">
    <property type="entry name" value="ABC2_TM"/>
</dbReference>
<feature type="transmembrane region" description="Helical" evidence="7">
    <location>
        <begin position="84"/>
        <end position="105"/>
    </location>
</feature>
<evidence type="ECO:0000259" key="8">
    <source>
        <dbReference type="Pfam" id="PF01061"/>
    </source>
</evidence>
<evidence type="ECO:0000256" key="3">
    <source>
        <dbReference type="ARBA" id="ARBA00022692"/>
    </source>
</evidence>
<dbReference type="OrthoDB" id="245989at2759"/>
<comment type="subcellular location">
    <subcellularLocation>
        <location evidence="1">Membrane</location>
        <topology evidence="1">Multi-pass membrane protein</topology>
    </subcellularLocation>
</comment>
<feature type="transmembrane region" description="Helical" evidence="7">
    <location>
        <begin position="126"/>
        <end position="152"/>
    </location>
</feature>
<dbReference type="Proteomes" id="UP000309340">
    <property type="component" value="Unassembled WGS sequence"/>
</dbReference>
<comment type="caution">
    <text evidence="9">The sequence shown here is derived from an EMBL/GenBank/DDBJ whole genome shotgun (WGS) entry which is preliminary data.</text>
</comment>
<feature type="region of interest" description="Disordered" evidence="6">
    <location>
        <begin position="1"/>
        <end position="20"/>
    </location>
</feature>
<evidence type="ECO:0000256" key="6">
    <source>
        <dbReference type="SAM" id="MobiDB-lite"/>
    </source>
</evidence>
<evidence type="ECO:0000256" key="1">
    <source>
        <dbReference type="ARBA" id="ARBA00004141"/>
    </source>
</evidence>
<dbReference type="EMBL" id="NAJQ01002190">
    <property type="protein sequence ID" value="TKA47387.1"/>
    <property type="molecule type" value="Genomic_DNA"/>
</dbReference>
<evidence type="ECO:0000256" key="5">
    <source>
        <dbReference type="ARBA" id="ARBA00023136"/>
    </source>
</evidence>
<feature type="transmembrane region" description="Helical" evidence="7">
    <location>
        <begin position="172"/>
        <end position="194"/>
    </location>
</feature>
<evidence type="ECO:0000256" key="7">
    <source>
        <dbReference type="SAM" id="Phobius"/>
    </source>
</evidence>
<dbReference type="Pfam" id="PF01061">
    <property type="entry name" value="ABC2_membrane"/>
    <property type="match status" value="1"/>
</dbReference>
<organism evidence="9 10">
    <name type="scientific">Friedmanniomyces simplex</name>
    <dbReference type="NCBI Taxonomy" id="329884"/>
    <lineage>
        <taxon>Eukaryota</taxon>
        <taxon>Fungi</taxon>
        <taxon>Dikarya</taxon>
        <taxon>Ascomycota</taxon>
        <taxon>Pezizomycotina</taxon>
        <taxon>Dothideomycetes</taxon>
        <taxon>Dothideomycetidae</taxon>
        <taxon>Mycosphaerellales</taxon>
        <taxon>Teratosphaeriaceae</taxon>
        <taxon>Friedmanniomyces</taxon>
    </lineage>
</organism>
<protein>
    <recommendedName>
        <fullName evidence="8">ABC-2 type transporter transmembrane domain-containing protein</fullName>
    </recommendedName>
</protein>
<keyword evidence="5 7" id="KW-0472">Membrane</keyword>
<keyword evidence="3 7" id="KW-0812">Transmembrane</keyword>
<feature type="transmembrane region" description="Helical" evidence="7">
    <location>
        <begin position="206"/>
        <end position="230"/>
    </location>
</feature>
<evidence type="ECO:0000313" key="9">
    <source>
        <dbReference type="EMBL" id="TKA47387.1"/>
    </source>
</evidence>
<feature type="non-terminal residue" evidence="9">
    <location>
        <position position="1"/>
    </location>
</feature>
<dbReference type="STRING" id="329884.A0A4U0VE95"/>
<accession>A0A4U0VE95</accession>
<keyword evidence="2" id="KW-0813">Transport</keyword>
<gene>
    <name evidence="9" type="ORF">B0A55_13483</name>
</gene>
<dbReference type="AlphaFoldDB" id="A0A4U0VE95"/>
<name>A0A4U0VE95_9PEZI</name>
<feature type="transmembrane region" description="Helical" evidence="7">
    <location>
        <begin position="324"/>
        <end position="343"/>
    </location>
</feature>
<feature type="domain" description="ABC-2 type transporter transmembrane" evidence="8">
    <location>
        <begin position="32"/>
        <end position="246"/>
    </location>
</feature>
<sequence>KMKTERPQEAPPKTDENDKESYREFAAPFGVQMWEVTYRVFQQYWRTPSYIYSKAALCLFSSLFIGFVFFRAPLTQQGLQNQMFSIFMLFTIFGQLVQQIMPHFVTQRALYEVRERPSKTYSWRAFMFANIIVELPWNTLMAVIIFFCFYYPIGLYNNAIPTGEVHLRGLQFFLFVLEFLLFTSTFTNMMIAGIPDAETGGNIANLMFSLCLIFCGVLASPTSLPGFWIFMYRVSPFTYLVEGMLSVGVANTEVACAHNEFVTFRPPSGQTCSVYMQKYISAAGGYLQDPNATNECKYCTYSDTNIFLRGVSANYANAWRDFGILWAFIIFNVCAAVFFYWWARVPKNTKAKKE</sequence>